<reference evidence="3" key="3">
    <citation type="journal article" date="2022" name="BMC Genomics">
        <title>Comparative genome analysis of mycobacteria focusing on tRNA and non-coding RNA.</title>
        <authorList>
            <person name="Behra P.R.K."/>
            <person name="Pettersson B.M.F."/>
            <person name="Ramesh M."/>
            <person name="Das S."/>
            <person name="Dasgupta S."/>
            <person name="Kirsebom L.A."/>
        </authorList>
    </citation>
    <scope>NUCLEOTIDE SEQUENCE</scope>
    <source>
        <strain evidence="3">DSM 44203</strain>
    </source>
</reference>
<dbReference type="Proteomes" id="UP001207528">
    <property type="component" value="Unassembled WGS sequence"/>
</dbReference>
<reference evidence="2 4" key="1">
    <citation type="journal article" date="2016" name="Genome Announc.">
        <title>Draft Genome Sequences of Five Rapidly Growing Mycobacterium Species, M. thermoresistibile, M. fortuitum subsp. acetamidolyticum, M. canariasense, M. brisbanense, and M. novocastrense.</title>
        <authorList>
            <person name="Katahira K."/>
            <person name="Ogura Y."/>
            <person name="Gotoh Y."/>
            <person name="Hayashi T."/>
        </authorList>
    </citation>
    <scope>NUCLEOTIDE SEQUENCE [LARGE SCALE GENOMIC DNA]</scope>
    <source>
        <strain evidence="2 4">JCM18114</strain>
    </source>
</reference>
<evidence type="ECO:0000313" key="2">
    <source>
        <dbReference type="EMBL" id="GAT06876.1"/>
    </source>
</evidence>
<protein>
    <recommendedName>
        <fullName evidence="6">Transmembrane protein</fullName>
    </recommendedName>
</protein>
<dbReference type="EMBL" id="JACKTI010000036">
    <property type="protein sequence ID" value="MCV7024307.1"/>
    <property type="molecule type" value="Genomic_DNA"/>
</dbReference>
<gene>
    <name evidence="3" type="ORF">H7I77_13260</name>
    <name evidence="2" type="ORF">RMCN_0009</name>
</gene>
<feature type="transmembrane region" description="Helical" evidence="1">
    <location>
        <begin position="6"/>
        <end position="26"/>
    </location>
</feature>
<dbReference type="RefSeq" id="WP_067386335.1">
    <property type="nucleotide sequence ID" value="NZ_BCTA01000001.1"/>
</dbReference>
<keyword evidence="1" id="KW-0472">Membrane</keyword>
<comment type="caution">
    <text evidence="3">The sequence shown here is derived from an EMBL/GenBank/DDBJ whole genome shotgun (WGS) entry which is preliminary data.</text>
</comment>
<name>A0AAW5SMJ1_MYCNV</name>
<organism evidence="3 5">
    <name type="scientific">Mycolicibacterium novocastrense</name>
    <name type="common">Mycobacterium novocastrense</name>
    <dbReference type="NCBI Taxonomy" id="59813"/>
    <lineage>
        <taxon>Bacteria</taxon>
        <taxon>Bacillati</taxon>
        <taxon>Actinomycetota</taxon>
        <taxon>Actinomycetes</taxon>
        <taxon>Mycobacteriales</taxon>
        <taxon>Mycobacteriaceae</taxon>
        <taxon>Mycolicibacterium</taxon>
    </lineage>
</organism>
<feature type="transmembrane region" description="Helical" evidence="1">
    <location>
        <begin position="70"/>
        <end position="91"/>
    </location>
</feature>
<evidence type="ECO:0000313" key="4">
    <source>
        <dbReference type="Proteomes" id="UP000069773"/>
    </source>
</evidence>
<keyword evidence="1" id="KW-0812">Transmembrane</keyword>
<proteinExistence type="predicted"/>
<dbReference type="EMBL" id="BCTA01000001">
    <property type="protein sequence ID" value="GAT06876.1"/>
    <property type="molecule type" value="Genomic_DNA"/>
</dbReference>
<accession>A0AAW5SMJ1</accession>
<keyword evidence="1" id="KW-1133">Transmembrane helix</keyword>
<keyword evidence="4" id="KW-1185">Reference proteome</keyword>
<feature type="transmembrane region" description="Helical" evidence="1">
    <location>
        <begin position="46"/>
        <end position="64"/>
    </location>
</feature>
<dbReference type="Proteomes" id="UP000069773">
    <property type="component" value="Unassembled WGS sequence"/>
</dbReference>
<evidence type="ECO:0000313" key="3">
    <source>
        <dbReference type="EMBL" id="MCV7024307.1"/>
    </source>
</evidence>
<reference evidence="3" key="2">
    <citation type="submission" date="2020-07" db="EMBL/GenBank/DDBJ databases">
        <authorList>
            <person name="Pettersson B.M.F."/>
            <person name="Behra P.R.K."/>
            <person name="Ramesh M."/>
            <person name="Das S."/>
            <person name="Dasgupta S."/>
            <person name="Kirsebom L.A."/>
        </authorList>
    </citation>
    <scope>NUCLEOTIDE SEQUENCE</scope>
    <source>
        <strain evidence="3">DSM 44203</strain>
    </source>
</reference>
<sequence>MPVLVQFGVIELAVAVLSGWLMIATVEMPDTLRKRGITHLHRIRQAHLDLLFMGVILVAVGAAVRDMPPWIVALIVAGAYGQPLTFLPLAFRASIQQAPAYRVLEAALFSATSVGWVAVGVVVLTR</sequence>
<feature type="transmembrane region" description="Helical" evidence="1">
    <location>
        <begin position="103"/>
        <end position="124"/>
    </location>
</feature>
<evidence type="ECO:0008006" key="6">
    <source>
        <dbReference type="Google" id="ProtNLM"/>
    </source>
</evidence>
<evidence type="ECO:0000256" key="1">
    <source>
        <dbReference type="SAM" id="Phobius"/>
    </source>
</evidence>
<dbReference type="AlphaFoldDB" id="A0AAW5SMJ1"/>
<evidence type="ECO:0000313" key="5">
    <source>
        <dbReference type="Proteomes" id="UP001207528"/>
    </source>
</evidence>